<protein>
    <submittedName>
        <fullName evidence="2">Uncharacterized protein</fullName>
    </submittedName>
</protein>
<reference evidence="2 3" key="1">
    <citation type="submission" date="2023-03" db="EMBL/GenBank/DDBJ databases">
        <title>Paludisphaera mucosa sp. nov. a novel planctomycete from northern fen.</title>
        <authorList>
            <person name="Ivanova A."/>
        </authorList>
    </citation>
    <scope>NUCLEOTIDE SEQUENCE [LARGE SCALE GENOMIC DNA]</scope>
    <source>
        <strain evidence="2 3">Pla2</strain>
    </source>
</reference>
<sequence length="60" mass="6721">MNDQAESLRRLVRAQRDWKRMTTEPPQPRPASEPAGREPSPGVVWGVGRGRGRGEKRGPD</sequence>
<organism evidence="2 3">
    <name type="scientific">Paludisphaera mucosa</name>
    <dbReference type="NCBI Taxonomy" id="3030827"/>
    <lineage>
        <taxon>Bacteria</taxon>
        <taxon>Pseudomonadati</taxon>
        <taxon>Planctomycetota</taxon>
        <taxon>Planctomycetia</taxon>
        <taxon>Isosphaerales</taxon>
        <taxon>Isosphaeraceae</taxon>
        <taxon>Paludisphaera</taxon>
    </lineage>
</organism>
<dbReference type="RefSeq" id="WP_277858885.1">
    <property type="nucleotide sequence ID" value="NZ_JARRAG010000001.1"/>
</dbReference>
<dbReference type="EMBL" id="JARRAG010000001">
    <property type="protein sequence ID" value="MDG3002521.1"/>
    <property type="molecule type" value="Genomic_DNA"/>
</dbReference>
<dbReference type="Proteomes" id="UP001216907">
    <property type="component" value="Unassembled WGS sequence"/>
</dbReference>
<evidence type="ECO:0000313" key="3">
    <source>
        <dbReference type="Proteomes" id="UP001216907"/>
    </source>
</evidence>
<proteinExistence type="predicted"/>
<feature type="compositionally biased region" description="Basic and acidic residues" evidence="1">
    <location>
        <begin position="1"/>
        <end position="22"/>
    </location>
</feature>
<evidence type="ECO:0000256" key="1">
    <source>
        <dbReference type="SAM" id="MobiDB-lite"/>
    </source>
</evidence>
<accession>A0ABT6F4M1</accession>
<comment type="caution">
    <text evidence="2">The sequence shown here is derived from an EMBL/GenBank/DDBJ whole genome shotgun (WGS) entry which is preliminary data.</text>
</comment>
<feature type="region of interest" description="Disordered" evidence="1">
    <location>
        <begin position="1"/>
        <end position="60"/>
    </location>
</feature>
<evidence type="ECO:0000313" key="2">
    <source>
        <dbReference type="EMBL" id="MDG3002521.1"/>
    </source>
</evidence>
<keyword evidence="3" id="KW-1185">Reference proteome</keyword>
<name>A0ABT6F4M1_9BACT</name>
<gene>
    <name evidence="2" type="ORF">PZE19_01865</name>
</gene>